<accession>A0ABQ4LFN6</accession>
<dbReference type="RefSeq" id="WP_089548017.1">
    <property type="nucleotide sequence ID" value="NZ_BORU01000001.1"/>
</dbReference>
<keyword evidence="3" id="KW-1185">Reference proteome</keyword>
<name>A0ABQ4LFN6_9BACL</name>
<dbReference type="EMBL" id="BORU01000001">
    <property type="protein sequence ID" value="GIO55217.1"/>
    <property type="molecule type" value="Genomic_DNA"/>
</dbReference>
<evidence type="ECO:0000256" key="1">
    <source>
        <dbReference type="SAM" id="SignalP"/>
    </source>
</evidence>
<dbReference type="Proteomes" id="UP000676601">
    <property type="component" value="Unassembled WGS sequence"/>
</dbReference>
<protein>
    <recommendedName>
        <fullName evidence="4">Lipoprotein</fullName>
    </recommendedName>
</protein>
<evidence type="ECO:0000313" key="3">
    <source>
        <dbReference type="Proteomes" id="UP000676601"/>
    </source>
</evidence>
<dbReference type="PROSITE" id="PS51257">
    <property type="entry name" value="PROKAR_LIPOPROTEIN"/>
    <property type="match status" value="1"/>
</dbReference>
<evidence type="ECO:0000313" key="2">
    <source>
        <dbReference type="EMBL" id="GIO55217.1"/>
    </source>
</evidence>
<comment type="caution">
    <text evidence="2">The sequence shown here is derived from an EMBL/GenBank/DDBJ whole genome shotgun (WGS) entry which is preliminary data.</text>
</comment>
<proteinExistence type="predicted"/>
<sequence>MKFILPAILLTVLVLAGCSPERNTFSSPLYQGRSLKIGVIGDVPMVRESNVTFKQITFDDLEKGDSFLSSYDAVFIMKEELPTAASPQYAKIYKLAGIPFFFFESSRYLATYIDATISYEDWPDMGPGFFVLGYDGGTRHQFGTGLYNDTKNETNVKSAYSDIFRQIETGL</sequence>
<keyword evidence="1" id="KW-0732">Signal</keyword>
<organism evidence="2 3">
    <name type="scientific">Paenibacillus cineris</name>
    <dbReference type="NCBI Taxonomy" id="237530"/>
    <lineage>
        <taxon>Bacteria</taxon>
        <taxon>Bacillati</taxon>
        <taxon>Bacillota</taxon>
        <taxon>Bacilli</taxon>
        <taxon>Bacillales</taxon>
        <taxon>Paenibacillaceae</taxon>
        <taxon>Paenibacillus</taxon>
    </lineage>
</organism>
<gene>
    <name evidence="2" type="ORF">J21TS7_35350</name>
</gene>
<evidence type="ECO:0008006" key="4">
    <source>
        <dbReference type="Google" id="ProtNLM"/>
    </source>
</evidence>
<reference evidence="2 3" key="1">
    <citation type="submission" date="2021-03" db="EMBL/GenBank/DDBJ databases">
        <title>Antimicrobial resistance genes in bacteria isolated from Japanese honey, and their potential for conferring macrolide and lincosamide resistance in the American foulbrood pathogen Paenibacillus larvae.</title>
        <authorList>
            <person name="Okamoto M."/>
            <person name="Kumagai M."/>
            <person name="Kanamori H."/>
            <person name="Takamatsu D."/>
        </authorList>
    </citation>
    <scope>NUCLEOTIDE SEQUENCE [LARGE SCALE GENOMIC DNA]</scope>
    <source>
        <strain evidence="2 3">J21TS7</strain>
    </source>
</reference>
<feature type="chain" id="PRO_5045554069" description="Lipoprotein" evidence="1">
    <location>
        <begin position="17"/>
        <end position="171"/>
    </location>
</feature>
<feature type="signal peptide" evidence="1">
    <location>
        <begin position="1"/>
        <end position="16"/>
    </location>
</feature>